<organism evidence="2 3">
    <name type="scientific">Microtetraspora glauca</name>
    <dbReference type="NCBI Taxonomy" id="1996"/>
    <lineage>
        <taxon>Bacteria</taxon>
        <taxon>Bacillati</taxon>
        <taxon>Actinomycetota</taxon>
        <taxon>Actinomycetes</taxon>
        <taxon>Streptosporangiales</taxon>
        <taxon>Streptosporangiaceae</taxon>
        <taxon>Microtetraspora</taxon>
    </lineage>
</organism>
<evidence type="ECO:0000313" key="3">
    <source>
        <dbReference type="Proteomes" id="UP001551675"/>
    </source>
</evidence>
<accession>A0ABV3GBY4</accession>
<keyword evidence="1" id="KW-0472">Membrane</keyword>
<comment type="caution">
    <text evidence="2">The sequence shown here is derived from an EMBL/GenBank/DDBJ whole genome shotgun (WGS) entry which is preliminary data.</text>
</comment>
<dbReference type="EMBL" id="JBFALK010000004">
    <property type="protein sequence ID" value="MEV0969086.1"/>
    <property type="molecule type" value="Genomic_DNA"/>
</dbReference>
<feature type="transmembrane region" description="Helical" evidence="1">
    <location>
        <begin position="42"/>
        <end position="63"/>
    </location>
</feature>
<name>A0ABV3GBY4_MICGL</name>
<dbReference type="RefSeq" id="WP_358131945.1">
    <property type="nucleotide sequence ID" value="NZ_JBFALK010000004.1"/>
</dbReference>
<dbReference type="Proteomes" id="UP001551675">
    <property type="component" value="Unassembled WGS sequence"/>
</dbReference>
<evidence type="ECO:0000256" key="1">
    <source>
        <dbReference type="SAM" id="Phobius"/>
    </source>
</evidence>
<feature type="transmembrane region" description="Helical" evidence="1">
    <location>
        <begin position="75"/>
        <end position="95"/>
    </location>
</feature>
<evidence type="ECO:0000313" key="2">
    <source>
        <dbReference type="EMBL" id="MEV0969086.1"/>
    </source>
</evidence>
<sequence length="134" mass="14005">MQASTSPPPEQGESPAVIGAAYGMLFVLGVVLGVVGGFEHSWYAGDVPVAAIVWLPILFAVPYAMGRLIGGKMGALLPAAGWMFVSFFLASKQAAGDLVIAADPAGYWYLYGGTAALVVAIMVTRSQGSWLLRR</sequence>
<reference evidence="2 3" key="1">
    <citation type="submission" date="2024-06" db="EMBL/GenBank/DDBJ databases">
        <title>The Natural Products Discovery Center: Release of the First 8490 Sequenced Strains for Exploring Actinobacteria Biosynthetic Diversity.</title>
        <authorList>
            <person name="Kalkreuter E."/>
            <person name="Kautsar S.A."/>
            <person name="Yang D."/>
            <person name="Bader C.D."/>
            <person name="Teijaro C.N."/>
            <person name="Fluegel L."/>
            <person name="Davis C.M."/>
            <person name="Simpson J.R."/>
            <person name="Lauterbach L."/>
            <person name="Steele A.D."/>
            <person name="Gui C."/>
            <person name="Meng S."/>
            <person name="Li G."/>
            <person name="Viehrig K."/>
            <person name="Ye F."/>
            <person name="Su P."/>
            <person name="Kiefer A.F."/>
            <person name="Nichols A."/>
            <person name="Cepeda A.J."/>
            <person name="Yan W."/>
            <person name="Fan B."/>
            <person name="Jiang Y."/>
            <person name="Adhikari A."/>
            <person name="Zheng C.-J."/>
            <person name="Schuster L."/>
            <person name="Cowan T.M."/>
            <person name="Smanski M.J."/>
            <person name="Chevrette M.G."/>
            <person name="De Carvalho L.P.S."/>
            <person name="Shen B."/>
        </authorList>
    </citation>
    <scope>NUCLEOTIDE SEQUENCE [LARGE SCALE GENOMIC DNA]</scope>
    <source>
        <strain evidence="2 3">NPDC050100</strain>
    </source>
</reference>
<dbReference type="InterPro" id="IPR046095">
    <property type="entry name" value="DUF6113"/>
</dbReference>
<protein>
    <submittedName>
        <fullName evidence="2">DUF6113 family protein</fullName>
    </submittedName>
</protein>
<feature type="transmembrane region" description="Helical" evidence="1">
    <location>
        <begin position="107"/>
        <end position="124"/>
    </location>
</feature>
<keyword evidence="1" id="KW-0812">Transmembrane</keyword>
<keyword evidence="3" id="KW-1185">Reference proteome</keyword>
<gene>
    <name evidence="2" type="ORF">AB0I59_10660</name>
</gene>
<feature type="transmembrane region" description="Helical" evidence="1">
    <location>
        <begin position="16"/>
        <end position="36"/>
    </location>
</feature>
<dbReference type="Pfam" id="PF19608">
    <property type="entry name" value="DUF6113"/>
    <property type="match status" value="1"/>
</dbReference>
<keyword evidence="1" id="KW-1133">Transmembrane helix</keyword>
<proteinExistence type="predicted"/>